<evidence type="ECO:0000313" key="3">
    <source>
        <dbReference type="Proteomes" id="UP000567293"/>
    </source>
</evidence>
<comment type="caution">
    <text evidence="2">The sequence shown here is derived from an EMBL/GenBank/DDBJ whole genome shotgun (WGS) entry which is preliminary data.</text>
</comment>
<keyword evidence="1" id="KW-1133">Transmembrane helix</keyword>
<protein>
    <recommendedName>
        <fullName evidence="4">B box-type domain-containing protein</fullName>
    </recommendedName>
</protein>
<keyword evidence="3" id="KW-1185">Reference proteome</keyword>
<proteinExistence type="predicted"/>
<sequence>MPVPCARCDMPLPEWELAARQAACTSCGASNEARVFPAAFEPRTVVQPQPALEGDAACFDHPDKRAVAACQQCGRFVCRLCEVESSGGVWCPSCVAGRAGAAAGGNPENSRILFDSIALITPLIILLMWPLTAIAGPGAVALSIVKWKAPLSLVRRSR</sequence>
<evidence type="ECO:0008006" key="4">
    <source>
        <dbReference type="Google" id="ProtNLM"/>
    </source>
</evidence>
<evidence type="ECO:0000256" key="1">
    <source>
        <dbReference type="SAM" id="Phobius"/>
    </source>
</evidence>
<dbReference type="AlphaFoldDB" id="A0A7V8NW96"/>
<feature type="non-terminal residue" evidence="2">
    <location>
        <position position="158"/>
    </location>
</feature>
<accession>A0A7V8NW96</accession>
<keyword evidence="1" id="KW-0812">Transmembrane</keyword>
<dbReference type="SUPFAM" id="SSF57845">
    <property type="entry name" value="B-box zinc-binding domain"/>
    <property type="match status" value="1"/>
</dbReference>
<feature type="transmembrane region" description="Helical" evidence="1">
    <location>
        <begin position="119"/>
        <end position="145"/>
    </location>
</feature>
<evidence type="ECO:0000313" key="2">
    <source>
        <dbReference type="EMBL" id="MBA0088602.1"/>
    </source>
</evidence>
<keyword evidence="1" id="KW-0472">Membrane</keyword>
<organism evidence="2 3">
    <name type="scientific">Candidatus Acidiferrum panamense</name>
    <dbReference type="NCBI Taxonomy" id="2741543"/>
    <lineage>
        <taxon>Bacteria</taxon>
        <taxon>Pseudomonadati</taxon>
        <taxon>Acidobacteriota</taxon>
        <taxon>Terriglobia</taxon>
        <taxon>Candidatus Acidiferrales</taxon>
        <taxon>Candidatus Acidiferrum</taxon>
    </lineage>
</organism>
<reference evidence="2" key="1">
    <citation type="submission" date="2020-06" db="EMBL/GenBank/DDBJ databases">
        <title>Legume-microbial interactions unlock mineral nutrients during tropical forest succession.</title>
        <authorList>
            <person name="Epihov D.Z."/>
        </authorList>
    </citation>
    <scope>NUCLEOTIDE SEQUENCE [LARGE SCALE GENOMIC DNA]</scope>
    <source>
        <strain evidence="2">Pan2503</strain>
    </source>
</reference>
<name>A0A7V8NW96_9BACT</name>
<dbReference type="Proteomes" id="UP000567293">
    <property type="component" value="Unassembled WGS sequence"/>
</dbReference>
<gene>
    <name evidence="2" type="ORF">HRJ53_26745</name>
</gene>
<dbReference type="EMBL" id="JACDQQ010002587">
    <property type="protein sequence ID" value="MBA0088602.1"/>
    <property type="molecule type" value="Genomic_DNA"/>
</dbReference>